<keyword evidence="3" id="KW-0410">Iron transport</keyword>
<dbReference type="InterPro" id="IPR039426">
    <property type="entry name" value="TonB-dep_rcpt-like"/>
</dbReference>
<feature type="domain" description="TonB-dependent receptor-like beta-barrel" evidence="11">
    <location>
        <begin position="298"/>
        <end position="767"/>
    </location>
</feature>
<evidence type="ECO:0000256" key="8">
    <source>
        <dbReference type="ARBA" id="ARBA00023136"/>
    </source>
</evidence>
<keyword evidence="9" id="KW-0998">Cell outer membrane</keyword>
<keyword evidence="7" id="KW-0798">TonB box</keyword>
<organism evidence="13">
    <name type="scientific">marine metagenome</name>
    <dbReference type="NCBI Taxonomy" id="408172"/>
    <lineage>
        <taxon>unclassified sequences</taxon>
        <taxon>metagenomes</taxon>
        <taxon>ecological metagenomes</taxon>
    </lineage>
</organism>
<keyword evidence="4" id="KW-0812">Transmembrane</keyword>
<evidence type="ECO:0000256" key="10">
    <source>
        <dbReference type="SAM" id="MobiDB-lite"/>
    </source>
</evidence>
<keyword evidence="5" id="KW-0408">Iron</keyword>
<feature type="region of interest" description="Disordered" evidence="10">
    <location>
        <begin position="295"/>
        <end position="314"/>
    </location>
</feature>
<sequence length="811" mass="88923">MSLNKILSKLTVFSLLFFPYAISAADQEAAGGIMEEVVVTARKREETAQSVPIPISALGGDRLEARNITEIQDITKLTPNLNFSAQGINSTVTNVFLRGIGQSNWSETQDPKIGIYIDGVYLSRPQGGMVDLIDIDRVEVLRGPQGTLFGRNTTAGLIHIITKDPTEALEGFANLGVGTEGHVVMRGVLNVPMGDNLSGRFAVMSKETDGFIKNQITGKDQGNEDSQSLRASFKYTGDTYNARLTYDHFESDELATLSSCRFAAPANGALAAGFPAVAYLAGTYDTMRQNCLETSRHLGRDNNPNQNATSETDSYTLTQSLDLGIGALTMISNHREIENYNGTWGWGMGSGNSPTTTTTNLLDVINYAQEFDIDSHEIRLSGDTDNLSWTIGAYTFEEENYGIVDVPVLGGFTPPAPTAWPFFYVVIPGVLNVAQTVMGTQMFGSRTQYNDVTNGNDAFFAEGTFVLNDKTDITVGVRKTEDDRKYTRGQYLYAGNNAQGPFDPGNNCPGNIDPTTMVAIAETCYQEVDYSETTSRVILSHATTENLMTYYSYSKGYSSGGFNQAIDMKAFLPEVSDNYEVGFKSTLRDGTMRLNGTYFYNSYENQQITVGRVINGQPTADIINAKEATIEGIELELLAQLSDSWAMTVTYGFMDGRYNSFTVDDYSYDPTTFITTITERDLSDTPFGYAGDNGKSYTFDMALINTQTLSSGANVVSQIGLTRRDNSWGTMRHTPGSELPGYSLVDGRIAFSLPDGVTTITLWGTNLADKEYISSMLWQGGDPEIGDPSLGMAADYWGQPRRFGIEWRRDF</sequence>
<protein>
    <recommendedName>
        <fullName evidence="14">TonB-dependent receptor plug domain-containing protein</fullName>
    </recommendedName>
</protein>
<dbReference type="PANTHER" id="PTHR32552:SF81">
    <property type="entry name" value="TONB-DEPENDENT OUTER MEMBRANE RECEPTOR"/>
    <property type="match status" value="1"/>
</dbReference>
<feature type="domain" description="TonB-dependent receptor plug" evidence="12">
    <location>
        <begin position="48"/>
        <end position="156"/>
    </location>
</feature>
<evidence type="ECO:0000256" key="6">
    <source>
        <dbReference type="ARBA" id="ARBA00023065"/>
    </source>
</evidence>
<evidence type="ECO:0008006" key="14">
    <source>
        <dbReference type="Google" id="ProtNLM"/>
    </source>
</evidence>
<keyword evidence="8" id="KW-0472">Membrane</keyword>
<feature type="compositionally biased region" description="Polar residues" evidence="10">
    <location>
        <begin position="302"/>
        <end position="314"/>
    </location>
</feature>
<dbReference type="PROSITE" id="PS52016">
    <property type="entry name" value="TONB_DEPENDENT_REC_3"/>
    <property type="match status" value="1"/>
</dbReference>
<dbReference type="EMBL" id="UINC01003516">
    <property type="protein sequence ID" value="SVA07019.1"/>
    <property type="molecule type" value="Genomic_DNA"/>
</dbReference>
<dbReference type="InterPro" id="IPR000531">
    <property type="entry name" value="Beta-barrel_TonB"/>
</dbReference>
<dbReference type="GO" id="GO:0009279">
    <property type="term" value="C:cell outer membrane"/>
    <property type="evidence" value="ECO:0007669"/>
    <property type="project" value="UniProtKB-SubCell"/>
</dbReference>
<keyword evidence="2" id="KW-0813">Transport</keyword>
<dbReference type="Gene3D" id="2.40.170.20">
    <property type="entry name" value="TonB-dependent receptor, beta-barrel domain"/>
    <property type="match status" value="1"/>
</dbReference>
<evidence type="ECO:0000256" key="5">
    <source>
        <dbReference type="ARBA" id="ARBA00023004"/>
    </source>
</evidence>
<evidence type="ECO:0000256" key="7">
    <source>
        <dbReference type="ARBA" id="ARBA00023077"/>
    </source>
</evidence>
<dbReference type="Pfam" id="PF07715">
    <property type="entry name" value="Plug"/>
    <property type="match status" value="1"/>
</dbReference>
<evidence type="ECO:0000256" key="3">
    <source>
        <dbReference type="ARBA" id="ARBA00022496"/>
    </source>
</evidence>
<comment type="subcellular location">
    <subcellularLocation>
        <location evidence="1">Cell outer membrane</location>
        <topology evidence="1">Multi-pass membrane protein</topology>
    </subcellularLocation>
</comment>
<evidence type="ECO:0000256" key="1">
    <source>
        <dbReference type="ARBA" id="ARBA00004571"/>
    </source>
</evidence>
<dbReference type="GO" id="GO:0006826">
    <property type="term" value="P:iron ion transport"/>
    <property type="evidence" value="ECO:0007669"/>
    <property type="project" value="UniProtKB-KW"/>
</dbReference>
<evidence type="ECO:0000313" key="13">
    <source>
        <dbReference type="EMBL" id="SVA07019.1"/>
    </source>
</evidence>
<accession>A0A381SU84</accession>
<keyword evidence="6" id="KW-0406">Ion transport</keyword>
<dbReference type="InterPro" id="IPR012910">
    <property type="entry name" value="Plug_dom"/>
</dbReference>
<evidence type="ECO:0000259" key="12">
    <source>
        <dbReference type="Pfam" id="PF07715"/>
    </source>
</evidence>
<evidence type="ECO:0000256" key="4">
    <source>
        <dbReference type="ARBA" id="ARBA00022692"/>
    </source>
</evidence>
<gene>
    <name evidence="13" type="ORF">METZ01_LOCUS59873</name>
</gene>
<evidence type="ECO:0000259" key="11">
    <source>
        <dbReference type="Pfam" id="PF00593"/>
    </source>
</evidence>
<dbReference type="AlphaFoldDB" id="A0A381SU84"/>
<proteinExistence type="predicted"/>
<evidence type="ECO:0000256" key="2">
    <source>
        <dbReference type="ARBA" id="ARBA00022448"/>
    </source>
</evidence>
<evidence type="ECO:0000256" key="9">
    <source>
        <dbReference type="ARBA" id="ARBA00023237"/>
    </source>
</evidence>
<reference evidence="13" key="1">
    <citation type="submission" date="2018-05" db="EMBL/GenBank/DDBJ databases">
        <authorList>
            <person name="Lanie J.A."/>
            <person name="Ng W.-L."/>
            <person name="Kazmierczak K.M."/>
            <person name="Andrzejewski T.M."/>
            <person name="Davidsen T.M."/>
            <person name="Wayne K.J."/>
            <person name="Tettelin H."/>
            <person name="Glass J.I."/>
            <person name="Rusch D."/>
            <person name="Podicherti R."/>
            <person name="Tsui H.-C.T."/>
            <person name="Winkler M.E."/>
        </authorList>
    </citation>
    <scope>NUCLEOTIDE SEQUENCE</scope>
</reference>
<dbReference type="PANTHER" id="PTHR32552">
    <property type="entry name" value="FERRICHROME IRON RECEPTOR-RELATED"/>
    <property type="match status" value="1"/>
</dbReference>
<dbReference type="Pfam" id="PF00593">
    <property type="entry name" value="TonB_dep_Rec_b-barrel"/>
    <property type="match status" value="1"/>
</dbReference>
<dbReference type="SUPFAM" id="SSF56935">
    <property type="entry name" value="Porins"/>
    <property type="match status" value="1"/>
</dbReference>
<name>A0A381SU84_9ZZZZ</name>
<dbReference type="InterPro" id="IPR036942">
    <property type="entry name" value="Beta-barrel_TonB_sf"/>
</dbReference>